<protein>
    <submittedName>
        <fullName evidence="1">Uncharacterized protein</fullName>
    </submittedName>
</protein>
<reference evidence="1 2" key="1">
    <citation type="submission" date="2019-05" db="EMBL/GenBank/DDBJ databases">
        <title>Another draft genome of Portunus trituberculatus and its Hox gene families provides insights of decapod evolution.</title>
        <authorList>
            <person name="Jeong J.-H."/>
            <person name="Song I."/>
            <person name="Kim S."/>
            <person name="Choi T."/>
            <person name="Kim D."/>
            <person name="Ryu S."/>
            <person name="Kim W."/>
        </authorList>
    </citation>
    <scope>NUCLEOTIDE SEQUENCE [LARGE SCALE GENOMIC DNA]</scope>
    <source>
        <tissue evidence="1">Muscle</tissue>
    </source>
</reference>
<sequence>MPATPHTPHHYTIHSSPTCVSWWRHNTEHTRNTFTSTTPRVPLLITLADLERLGTHVQPPRWSMQD</sequence>
<dbReference type="Proteomes" id="UP000324222">
    <property type="component" value="Unassembled WGS sequence"/>
</dbReference>
<organism evidence="1 2">
    <name type="scientific">Portunus trituberculatus</name>
    <name type="common">Swimming crab</name>
    <name type="synonym">Neptunus trituberculatus</name>
    <dbReference type="NCBI Taxonomy" id="210409"/>
    <lineage>
        <taxon>Eukaryota</taxon>
        <taxon>Metazoa</taxon>
        <taxon>Ecdysozoa</taxon>
        <taxon>Arthropoda</taxon>
        <taxon>Crustacea</taxon>
        <taxon>Multicrustacea</taxon>
        <taxon>Malacostraca</taxon>
        <taxon>Eumalacostraca</taxon>
        <taxon>Eucarida</taxon>
        <taxon>Decapoda</taxon>
        <taxon>Pleocyemata</taxon>
        <taxon>Brachyura</taxon>
        <taxon>Eubrachyura</taxon>
        <taxon>Portunoidea</taxon>
        <taxon>Portunidae</taxon>
        <taxon>Portuninae</taxon>
        <taxon>Portunus</taxon>
    </lineage>
</organism>
<gene>
    <name evidence="1" type="ORF">E2C01_082291</name>
</gene>
<name>A0A5B7IYP3_PORTR</name>
<comment type="caution">
    <text evidence="1">The sequence shown here is derived from an EMBL/GenBank/DDBJ whole genome shotgun (WGS) entry which is preliminary data.</text>
</comment>
<keyword evidence="2" id="KW-1185">Reference proteome</keyword>
<accession>A0A5B7IYP3</accession>
<dbReference type="AlphaFoldDB" id="A0A5B7IYP3"/>
<dbReference type="EMBL" id="VSRR010074483">
    <property type="protein sequence ID" value="MPC87429.1"/>
    <property type="molecule type" value="Genomic_DNA"/>
</dbReference>
<proteinExistence type="predicted"/>
<evidence type="ECO:0000313" key="1">
    <source>
        <dbReference type="EMBL" id="MPC87429.1"/>
    </source>
</evidence>
<evidence type="ECO:0000313" key="2">
    <source>
        <dbReference type="Proteomes" id="UP000324222"/>
    </source>
</evidence>